<dbReference type="HOGENOM" id="CLU_2022793_0_0_9"/>
<dbReference type="Proteomes" id="UP000008798">
    <property type="component" value="Chromosome"/>
</dbReference>
<evidence type="ECO:0000313" key="1">
    <source>
        <dbReference type="EMBL" id="CBK80825.1"/>
    </source>
</evidence>
<reference evidence="1 2" key="2">
    <citation type="submission" date="2010-03" db="EMBL/GenBank/DDBJ databases">
        <authorList>
            <person name="Pajon A."/>
        </authorList>
    </citation>
    <scope>NUCLEOTIDE SEQUENCE [LARGE SCALE GENOMIC DNA]</scope>
    <source>
        <strain evidence="1 2">GD/7</strain>
    </source>
</reference>
<organism evidence="1 2">
    <name type="scientific">Coprococcus catus GD/7</name>
    <dbReference type="NCBI Taxonomy" id="717962"/>
    <lineage>
        <taxon>Bacteria</taxon>
        <taxon>Bacillati</taxon>
        <taxon>Bacillota</taxon>
        <taxon>Clostridia</taxon>
        <taxon>Lachnospirales</taxon>
        <taxon>Lachnospiraceae</taxon>
        <taxon>Coprococcus</taxon>
    </lineage>
</organism>
<proteinExistence type="predicted"/>
<evidence type="ECO:0000313" key="2">
    <source>
        <dbReference type="Proteomes" id="UP000008798"/>
    </source>
</evidence>
<accession>D4J904</accession>
<dbReference type="EMBL" id="FP929038">
    <property type="protein sequence ID" value="CBK80825.1"/>
    <property type="molecule type" value="Genomic_DNA"/>
</dbReference>
<gene>
    <name evidence="1" type="ORF">CC1_21140</name>
</gene>
<dbReference type="AlphaFoldDB" id="D4J904"/>
<reference evidence="1 2" key="1">
    <citation type="submission" date="2010-03" db="EMBL/GenBank/DDBJ databases">
        <title>The genome sequence of Coprococcus catus GD/7.</title>
        <authorList>
            <consortium name="metaHIT consortium -- http://www.metahit.eu/"/>
            <person name="Pajon A."/>
            <person name="Turner K."/>
            <person name="Parkhill J."/>
            <person name="Duncan S."/>
            <person name="Flint H."/>
        </authorList>
    </citation>
    <scope>NUCLEOTIDE SEQUENCE [LARGE SCALE GENOMIC DNA]</scope>
    <source>
        <strain evidence="1 2">GD/7</strain>
    </source>
</reference>
<dbReference type="RefSeq" id="WP_015514393.1">
    <property type="nucleotide sequence ID" value="NC_021009.1"/>
</dbReference>
<protein>
    <submittedName>
        <fullName evidence="1">Uncharacterized protein</fullName>
    </submittedName>
</protein>
<sequence length="122" mass="13892">MLLDARMINSSRLTKMVSENLGLTNEQSDAFYSELSQISAPAIRSAIEALCKKGTEKNVSFMDLYVGCHVKWHIKDDKKINAVVTRMPKANNPNRYWCMAEAEDGTHILIDNSNIDRFELIR</sequence>
<dbReference type="KEGG" id="cct:CC1_21140"/>
<name>D4J904_9FIRM</name>
<dbReference type="PATRIC" id="fig|717962.3.peg.2007"/>